<accession>A0A388JSN6</accession>
<evidence type="ECO:0000313" key="3">
    <source>
        <dbReference type="Proteomes" id="UP000265515"/>
    </source>
</evidence>
<dbReference type="Proteomes" id="UP000265515">
    <property type="component" value="Unassembled WGS sequence"/>
</dbReference>
<protein>
    <submittedName>
        <fullName evidence="2">Uncharacterized protein</fullName>
    </submittedName>
</protein>
<feature type="region of interest" description="Disordered" evidence="1">
    <location>
        <begin position="116"/>
        <end position="241"/>
    </location>
</feature>
<reference evidence="2 3" key="1">
    <citation type="journal article" date="2018" name="Cell">
        <title>The Chara Genome: Secondary Complexity and Implications for Plant Terrestrialization.</title>
        <authorList>
            <person name="Nishiyama T."/>
            <person name="Sakayama H."/>
            <person name="Vries J.D."/>
            <person name="Buschmann H."/>
            <person name="Saint-Marcoux D."/>
            <person name="Ullrich K.K."/>
            <person name="Haas F.B."/>
            <person name="Vanderstraeten L."/>
            <person name="Becker D."/>
            <person name="Lang D."/>
            <person name="Vosolsobe S."/>
            <person name="Rombauts S."/>
            <person name="Wilhelmsson P.K.I."/>
            <person name="Janitza P."/>
            <person name="Kern R."/>
            <person name="Heyl A."/>
            <person name="Rumpler F."/>
            <person name="Villalobos L.I.A.C."/>
            <person name="Clay J.M."/>
            <person name="Skokan R."/>
            <person name="Toyoda A."/>
            <person name="Suzuki Y."/>
            <person name="Kagoshima H."/>
            <person name="Schijlen E."/>
            <person name="Tajeshwar N."/>
            <person name="Catarino B."/>
            <person name="Hetherington A.J."/>
            <person name="Saltykova A."/>
            <person name="Bonnot C."/>
            <person name="Breuninger H."/>
            <person name="Symeonidi A."/>
            <person name="Radhakrishnan G.V."/>
            <person name="Van Nieuwerburgh F."/>
            <person name="Deforce D."/>
            <person name="Chang C."/>
            <person name="Karol K.G."/>
            <person name="Hedrich R."/>
            <person name="Ulvskov P."/>
            <person name="Glockner G."/>
            <person name="Delwiche C.F."/>
            <person name="Petrasek J."/>
            <person name="Van de Peer Y."/>
            <person name="Friml J."/>
            <person name="Beilby M."/>
            <person name="Dolan L."/>
            <person name="Kohara Y."/>
            <person name="Sugano S."/>
            <person name="Fujiyama A."/>
            <person name="Delaux P.-M."/>
            <person name="Quint M."/>
            <person name="TheiBen G."/>
            <person name="Hagemann M."/>
            <person name="Harholt J."/>
            <person name="Dunand C."/>
            <person name="Zachgo S."/>
            <person name="Langdale J."/>
            <person name="Maumus F."/>
            <person name="Straeten D.V.D."/>
            <person name="Gould S.B."/>
            <person name="Rensing S.A."/>
        </authorList>
    </citation>
    <scope>NUCLEOTIDE SEQUENCE [LARGE SCALE GENOMIC DNA]</scope>
    <source>
        <strain evidence="2 3">S276</strain>
    </source>
</reference>
<dbReference type="AlphaFoldDB" id="A0A388JSN6"/>
<organism evidence="2 3">
    <name type="scientific">Chara braunii</name>
    <name type="common">Braun's stonewort</name>
    <dbReference type="NCBI Taxonomy" id="69332"/>
    <lineage>
        <taxon>Eukaryota</taxon>
        <taxon>Viridiplantae</taxon>
        <taxon>Streptophyta</taxon>
        <taxon>Charophyceae</taxon>
        <taxon>Charales</taxon>
        <taxon>Characeae</taxon>
        <taxon>Chara</taxon>
    </lineage>
</organism>
<feature type="compositionally biased region" description="Basic and acidic residues" evidence="1">
    <location>
        <begin position="229"/>
        <end position="241"/>
    </location>
</feature>
<sequence>MEGGGFTSKLMGDYDGPATMELGHAGDPCYVERRDGRHAYGGSEECVDSHADRYRSLHLGPGADRGGSSDVDARSYCRMQEAGDPSRPGFSPVFGLWGRGDGQEGHARAWRGAQNENLPASPFGMQLRTGSTGQQRLPSPTANWNVNDVTDVGSRQRLMNSRSRSSSSPPVHRPTVADGLQSAGSMQVGVGHGTSAGWQAGHDAAGSTVGGGRCNFPAEETRQPGSEVHTSDDRRSSPVVD</sequence>
<dbReference type="Gramene" id="GBG60773">
    <property type="protein sequence ID" value="GBG60773"/>
    <property type="gene ID" value="CBR_g12511"/>
</dbReference>
<keyword evidence="3" id="KW-1185">Reference proteome</keyword>
<feature type="compositionally biased region" description="Polar residues" evidence="1">
    <location>
        <begin position="128"/>
        <end position="148"/>
    </location>
</feature>
<gene>
    <name evidence="2" type="ORF">CBR_g12511</name>
</gene>
<proteinExistence type="predicted"/>
<evidence type="ECO:0000313" key="2">
    <source>
        <dbReference type="EMBL" id="GBG60773.1"/>
    </source>
</evidence>
<evidence type="ECO:0000256" key="1">
    <source>
        <dbReference type="SAM" id="MobiDB-lite"/>
    </source>
</evidence>
<comment type="caution">
    <text evidence="2">The sequence shown here is derived from an EMBL/GenBank/DDBJ whole genome shotgun (WGS) entry which is preliminary data.</text>
</comment>
<name>A0A388JSN6_CHABU</name>
<feature type="compositionally biased region" description="Low complexity" evidence="1">
    <location>
        <begin position="155"/>
        <end position="168"/>
    </location>
</feature>
<dbReference type="EMBL" id="BFEA01000014">
    <property type="protein sequence ID" value="GBG60773.1"/>
    <property type="molecule type" value="Genomic_DNA"/>
</dbReference>